<dbReference type="PATRIC" id="fig|1204725.3.peg.1238"/>
<dbReference type="GO" id="GO:0003824">
    <property type="term" value="F:catalytic activity"/>
    <property type="evidence" value="ECO:0007669"/>
    <property type="project" value="InterPro"/>
</dbReference>
<dbReference type="CDD" id="cd01335">
    <property type="entry name" value="Radical_SAM"/>
    <property type="match status" value="1"/>
</dbReference>
<keyword evidence="3" id="KW-1185">Reference proteome</keyword>
<dbReference type="InterPro" id="IPR045784">
    <property type="entry name" value="Radical_SAM_N2"/>
</dbReference>
<evidence type="ECO:0000313" key="3">
    <source>
        <dbReference type="Proteomes" id="UP000007360"/>
    </source>
</evidence>
<dbReference type="SFLD" id="SFLDS00029">
    <property type="entry name" value="Radical_SAM"/>
    <property type="match status" value="1"/>
</dbReference>
<dbReference type="Pfam" id="PF19864">
    <property type="entry name" value="Radical_SAM_N2"/>
    <property type="match status" value="1"/>
</dbReference>
<name>K2RCL4_METFP</name>
<dbReference type="InterPro" id="IPR007197">
    <property type="entry name" value="rSAM"/>
</dbReference>
<dbReference type="EMBL" id="AMPO01000004">
    <property type="protein sequence ID" value="EKF86049.1"/>
    <property type="molecule type" value="Genomic_DNA"/>
</dbReference>
<dbReference type="InterPro" id="IPR058240">
    <property type="entry name" value="rSAM_sf"/>
</dbReference>
<dbReference type="Gene3D" id="3.30.750.210">
    <property type="match status" value="1"/>
</dbReference>
<dbReference type="PROSITE" id="PS51918">
    <property type="entry name" value="RADICAL_SAM"/>
    <property type="match status" value="1"/>
</dbReference>
<gene>
    <name evidence="2" type="ORF">A994_06166</name>
</gene>
<dbReference type="SFLD" id="SFLDG01082">
    <property type="entry name" value="B12-binding_domain_containing"/>
    <property type="match status" value="1"/>
</dbReference>
<dbReference type="CDD" id="cd02065">
    <property type="entry name" value="B12-binding_like"/>
    <property type="match status" value="1"/>
</dbReference>
<sequence>MLLEHNVVVKDPLKIGLRFASCYPNLYRSAMSSLGFHIIYDLLNHQEDVYCERVVYPYGKSLETGSPLKDFDVVGFSLQYEQDYPHVLEMLRKDGLKLRKEDRTPDDPLVIAGGPCASSNPLPMSSFIDLFLVGDGEVILPDFLDKLSQLDNPREEIDELLDVEGVYIPGNNVNLVQVEDMRDAWRPVRQVFPETDNKELIPAFGKSFLLEVSRGCARGCRFCMAGCIYRPRREVDIKTIIQTAEEGRHATGMEKIALIGGAVSDYSRIEDLCRELLDRDFQVTTPSLRIESISKDLLESLTESGLRTITIAPESTWRLRQVVNKPITDEDIRQTMETAFNLNLNVKLYFLVGLPTETHDDMEDMVNLIKNLQVMAPHRDSLRISVNPFIPKPHTPFQWTGFSLKDIKSRVNFLKKELKNRHFKVENPNKAMVQYILSVGGNELSGIIEESSQRKVPLGEWKKLTPQLNPGADLPWNEINVNINEEFLEDEYKKALSGDLTPWCETFGCYNCGACN</sequence>
<dbReference type="Pfam" id="PF04055">
    <property type="entry name" value="Radical_SAM"/>
    <property type="match status" value="1"/>
</dbReference>
<dbReference type="SUPFAM" id="SSF102114">
    <property type="entry name" value="Radical SAM enzymes"/>
    <property type="match status" value="1"/>
</dbReference>
<dbReference type="AlphaFoldDB" id="K2RCL4"/>
<dbReference type="Proteomes" id="UP000007360">
    <property type="component" value="Unassembled WGS sequence"/>
</dbReference>
<dbReference type="GO" id="GO:0051536">
    <property type="term" value="F:iron-sulfur cluster binding"/>
    <property type="evidence" value="ECO:0007669"/>
    <property type="project" value="InterPro"/>
</dbReference>
<dbReference type="PANTHER" id="PTHR42731">
    <property type="entry name" value="SLL1084 PROTEIN"/>
    <property type="match status" value="1"/>
</dbReference>
<organism evidence="2 3">
    <name type="scientific">Methanobacterium formicicum (strain DSM 3637 / PP1)</name>
    <dbReference type="NCBI Taxonomy" id="1204725"/>
    <lineage>
        <taxon>Archaea</taxon>
        <taxon>Methanobacteriati</taxon>
        <taxon>Methanobacteriota</taxon>
        <taxon>Methanomada group</taxon>
        <taxon>Methanobacteria</taxon>
        <taxon>Methanobacteriales</taxon>
        <taxon>Methanobacteriaceae</taxon>
        <taxon>Methanobacterium</taxon>
    </lineage>
</organism>
<dbReference type="OrthoDB" id="2305at2157"/>
<reference evidence="2 3" key="1">
    <citation type="journal article" date="2012" name="J. Bacteriol.">
        <title>Draft genome sequence of Methanobacterium formicicum DSM 3637, an archaebacterium isolated from the methane producer amoeba Pelomyxa palustris.</title>
        <authorList>
            <person name="Gutierrez G."/>
        </authorList>
    </citation>
    <scope>NUCLEOTIDE SEQUENCE [LARGE SCALE GENOMIC DNA]</scope>
    <source>
        <strain evidence="3">DSM 3637 / PP1</strain>
    </source>
</reference>
<evidence type="ECO:0000259" key="1">
    <source>
        <dbReference type="PROSITE" id="PS51918"/>
    </source>
</evidence>
<dbReference type="SMART" id="SM00729">
    <property type="entry name" value="Elp3"/>
    <property type="match status" value="1"/>
</dbReference>
<protein>
    <submittedName>
        <fullName evidence="2">Radical SAM domain-containing protein</fullName>
    </submittedName>
</protein>
<dbReference type="Gene3D" id="3.30.750.200">
    <property type="match status" value="1"/>
</dbReference>
<dbReference type="RefSeq" id="WP_004030507.1">
    <property type="nucleotide sequence ID" value="NZ_AMPO01000004.1"/>
</dbReference>
<feature type="domain" description="Radical SAM core" evidence="1">
    <location>
        <begin position="202"/>
        <end position="429"/>
    </location>
</feature>
<dbReference type="InterPro" id="IPR006638">
    <property type="entry name" value="Elp3/MiaA/NifB-like_rSAM"/>
</dbReference>
<proteinExistence type="predicted"/>
<evidence type="ECO:0000313" key="2">
    <source>
        <dbReference type="EMBL" id="EKF86049.1"/>
    </source>
</evidence>
<comment type="caution">
    <text evidence="2">The sequence shown here is derived from an EMBL/GenBank/DDBJ whole genome shotgun (WGS) entry which is preliminary data.</text>
</comment>
<dbReference type="PANTHER" id="PTHR42731:SF1">
    <property type="entry name" value="RADICAL SAM DOMAIN PROTEIN"/>
    <property type="match status" value="1"/>
</dbReference>
<accession>K2RCL4</accession>
<dbReference type="Gene3D" id="3.40.50.280">
    <property type="entry name" value="Cobalamin-binding domain"/>
    <property type="match status" value="1"/>
</dbReference>